<evidence type="ECO:0000313" key="2">
    <source>
        <dbReference type="WBParaSite" id="RSKR_0000183400.1"/>
    </source>
</evidence>
<evidence type="ECO:0000313" key="1">
    <source>
        <dbReference type="Proteomes" id="UP000095286"/>
    </source>
</evidence>
<organism evidence="1 2">
    <name type="scientific">Rhabditophanes sp. KR3021</name>
    <dbReference type="NCBI Taxonomy" id="114890"/>
    <lineage>
        <taxon>Eukaryota</taxon>
        <taxon>Metazoa</taxon>
        <taxon>Ecdysozoa</taxon>
        <taxon>Nematoda</taxon>
        <taxon>Chromadorea</taxon>
        <taxon>Rhabditida</taxon>
        <taxon>Tylenchina</taxon>
        <taxon>Panagrolaimomorpha</taxon>
        <taxon>Strongyloidoidea</taxon>
        <taxon>Alloionematidae</taxon>
        <taxon>Rhabditophanes</taxon>
    </lineage>
</organism>
<accession>A0AC35TL96</accession>
<name>A0AC35TL96_9BILA</name>
<reference evidence="2" key="1">
    <citation type="submission" date="2016-11" db="UniProtKB">
        <authorList>
            <consortium name="WormBaseParasite"/>
        </authorList>
    </citation>
    <scope>IDENTIFICATION</scope>
    <source>
        <strain evidence="2">KR3021</strain>
    </source>
</reference>
<sequence>MTSKSSALLEEDFFYYFAYGSNLLGERIRILNDTAIFQEAGELKGYKVAFYDQSERWHGGIASIDENSSDNVYGCIYRIHKKQSENLDLQEYGYHRLDVSIRGLKSKKTVLCRTYQYSSTTKVATLPSLGYKTVIVTGAIEHRLPEAYVDMLNSLRHNGKLDEIQIPLQCLKDIQIP</sequence>
<dbReference type="Proteomes" id="UP000095286">
    <property type="component" value="Unplaced"/>
</dbReference>
<proteinExistence type="predicted"/>
<dbReference type="WBParaSite" id="RSKR_0000183400.1">
    <property type="protein sequence ID" value="RSKR_0000183400.1"/>
    <property type="gene ID" value="RSKR_0000183400"/>
</dbReference>
<protein>
    <submittedName>
        <fullName evidence="2">Gamma-glutamylcyclotransferase</fullName>
    </submittedName>
</protein>